<reference evidence="1 2" key="1">
    <citation type="submission" date="2017-10" db="EMBL/GenBank/DDBJ databases">
        <title>Sequencing the genomes of 1000 actinobacteria strains.</title>
        <authorList>
            <person name="Klenk H.-P."/>
        </authorList>
    </citation>
    <scope>NUCLEOTIDE SEQUENCE [LARGE SCALE GENOMIC DNA]</scope>
    <source>
        <strain evidence="1 2">DSM 21801</strain>
    </source>
</reference>
<protein>
    <submittedName>
        <fullName evidence="1">Uncharacterized protein YdeI (YjbR/CyaY-like superfamily)</fullName>
    </submittedName>
</protein>
<evidence type="ECO:0000313" key="1">
    <source>
        <dbReference type="EMBL" id="PFG18727.1"/>
    </source>
</evidence>
<gene>
    <name evidence="1" type="ORF">ATL40_0270</name>
</gene>
<dbReference type="OrthoDB" id="9796999at2"/>
<dbReference type="AlphaFoldDB" id="A0A2A9CWB9"/>
<dbReference type="RefSeq" id="WP_098467968.1">
    <property type="nucleotide sequence ID" value="NZ_PDJD01000001.1"/>
</dbReference>
<proteinExistence type="predicted"/>
<name>A0A2A9CWB9_9MICO</name>
<comment type="caution">
    <text evidence="1">The sequence shown here is derived from an EMBL/GenBank/DDBJ whole genome shotgun (WGS) entry which is preliminary data.</text>
</comment>
<sequence length="186" mass="20573">MEILILPDAAAWRTWLDTHESVHDGVWLVLAKKGTTSPTSLRYAEALEEALCSGWIDGQTLKRDEGTYHQRFTPRRARSIWSARNVGHIARLEEQGRMRDRGRAEVERARADGRWDAAYGGSATIEPSAEMAAALAADPAAAAFLEALTASERFAVLFRTRTQTTPGGRERAAQRMVAKLARGEKP</sequence>
<evidence type="ECO:0000313" key="2">
    <source>
        <dbReference type="Proteomes" id="UP000224915"/>
    </source>
</evidence>
<keyword evidence="2" id="KW-1185">Reference proteome</keyword>
<dbReference type="Proteomes" id="UP000224915">
    <property type="component" value="Unassembled WGS sequence"/>
</dbReference>
<dbReference type="Pfam" id="PF13376">
    <property type="entry name" value="OmdA"/>
    <property type="match status" value="1"/>
</dbReference>
<dbReference type="EMBL" id="PDJD01000001">
    <property type="protein sequence ID" value="PFG18727.1"/>
    <property type="molecule type" value="Genomic_DNA"/>
</dbReference>
<accession>A0A2A9CWB9</accession>
<organism evidence="1 2">
    <name type="scientific">Serinibacter salmoneus</name>
    <dbReference type="NCBI Taxonomy" id="556530"/>
    <lineage>
        <taxon>Bacteria</taxon>
        <taxon>Bacillati</taxon>
        <taxon>Actinomycetota</taxon>
        <taxon>Actinomycetes</taxon>
        <taxon>Micrococcales</taxon>
        <taxon>Beutenbergiaceae</taxon>
        <taxon>Serinibacter</taxon>
    </lineage>
</organism>